<protein>
    <submittedName>
        <fullName evidence="1">Pogo transposable element with</fullName>
    </submittedName>
</protein>
<dbReference type="AlphaFoldDB" id="A0A3M7T1N7"/>
<evidence type="ECO:0000313" key="2">
    <source>
        <dbReference type="Proteomes" id="UP000276133"/>
    </source>
</evidence>
<accession>A0A3M7T1N7</accession>
<organism evidence="1 2">
    <name type="scientific">Brachionus plicatilis</name>
    <name type="common">Marine rotifer</name>
    <name type="synonym">Brachionus muelleri</name>
    <dbReference type="NCBI Taxonomy" id="10195"/>
    <lineage>
        <taxon>Eukaryota</taxon>
        <taxon>Metazoa</taxon>
        <taxon>Spiralia</taxon>
        <taxon>Gnathifera</taxon>
        <taxon>Rotifera</taxon>
        <taxon>Eurotatoria</taxon>
        <taxon>Monogononta</taxon>
        <taxon>Pseudotrocha</taxon>
        <taxon>Ploima</taxon>
        <taxon>Brachionidae</taxon>
        <taxon>Brachionus</taxon>
    </lineage>
</organism>
<gene>
    <name evidence="1" type="ORF">BpHYR1_031284</name>
</gene>
<name>A0A3M7T1N7_BRAPC</name>
<sequence length="124" mass="14034">MDETSIYLDSHRTTTYEQSGFKRCPAVTTGKEQTKVSIAFSASASSKKLKPMILIPRKTPLKSFSPPSKFVIVYCTNGNFNESIISNQYIHKVIKPYMTLNDFEITYTKSNNVMSPVQHNLGKF</sequence>
<proteinExistence type="predicted"/>
<reference evidence="1 2" key="1">
    <citation type="journal article" date="2018" name="Sci. Rep.">
        <title>Genomic signatures of local adaptation to the degree of environmental predictability in rotifers.</title>
        <authorList>
            <person name="Franch-Gras L."/>
            <person name="Hahn C."/>
            <person name="Garcia-Roger E.M."/>
            <person name="Carmona M.J."/>
            <person name="Serra M."/>
            <person name="Gomez A."/>
        </authorList>
    </citation>
    <scope>NUCLEOTIDE SEQUENCE [LARGE SCALE GENOMIC DNA]</scope>
    <source>
        <strain evidence="1">HYR1</strain>
    </source>
</reference>
<dbReference type="Proteomes" id="UP000276133">
    <property type="component" value="Unassembled WGS sequence"/>
</dbReference>
<comment type="caution">
    <text evidence="1">The sequence shown here is derived from an EMBL/GenBank/DDBJ whole genome shotgun (WGS) entry which is preliminary data.</text>
</comment>
<dbReference type="EMBL" id="REGN01000441">
    <property type="protein sequence ID" value="RNA41867.1"/>
    <property type="molecule type" value="Genomic_DNA"/>
</dbReference>
<keyword evidence="2" id="KW-1185">Reference proteome</keyword>
<evidence type="ECO:0000313" key="1">
    <source>
        <dbReference type="EMBL" id="RNA41867.1"/>
    </source>
</evidence>